<dbReference type="EMBL" id="ML179133">
    <property type="protein sequence ID" value="THU98651.1"/>
    <property type="molecule type" value="Genomic_DNA"/>
</dbReference>
<dbReference type="GO" id="GO:0005737">
    <property type="term" value="C:cytoplasm"/>
    <property type="evidence" value="ECO:0007669"/>
    <property type="project" value="UniProtKB-SubCell"/>
</dbReference>
<keyword evidence="6" id="KW-0805">Transcription regulation</keyword>
<keyword evidence="5" id="KW-0678">Repressor</keyword>
<organism evidence="9 10">
    <name type="scientific">Dendrothele bispora (strain CBS 962.96)</name>
    <dbReference type="NCBI Taxonomy" id="1314807"/>
    <lineage>
        <taxon>Eukaryota</taxon>
        <taxon>Fungi</taxon>
        <taxon>Dikarya</taxon>
        <taxon>Basidiomycota</taxon>
        <taxon>Agaricomycotina</taxon>
        <taxon>Agaricomycetes</taxon>
        <taxon>Agaricomycetidae</taxon>
        <taxon>Agaricales</taxon>
        <taxon>Agaricales incertae sedis</taxon>
        <taxon>Dendrothele</taxon>
    </lineage>
</organism>
<evidence type="ECO:0000256" key="5">
    <source>
        <dbReference type="ARBA" id="ARBA00022491"/>
    </source>
</evidence>
<evidence type="ECO:0000256" key="1">
    <source>
        <dbReference type="ARBA" id="ARBA00004123"/>
    </source>
</evidence>
<evidence type="ECO:0000256" key="8">
    <source>
        <dbReference type="ARBA" id="ARBA00023242"/>
    </source>
</evidence>
<gene>
    <name evidence="9" type="ORF">K435DRAFT_527802</name>
</gene>
<evidence type="ECO:0000256" key="2">
    <source>
        <dbReference type="ARBA" id="ARBA00004496"/>
    </source>
</evidence>
<sequence>MVSTPSPASLDEKRRRNSLERARVVHLSRQLQLRLQYARLKVEHGWHKQNLNEVENLYFHHSHLRAPKNGSQINGQAGSFHKFFLPKSCAYLDSQNPL</sequence>
<evidence type="ECO:0000256" key="4">
    <source>
        <dbReference type="ARBA" id="ARBA00022490"/>
    </source>
</evidence>
<keyword evidence="8" id="KW-0539">Nucleus</keyword>
<dbReference type="Proteomes" id="UP000297245">
    <property type="component" value="Unassembled WGS sequence"/>
</dbReference>
<reference evidence="9 10" key="1">
    <citation type="journal article" date="2019" name="Nat. Ecol. Evol.">
        <title>Megaphylogeny resolves global patterns of mushroom evolution.</title>
        <authorList>
            <person name="Varga T."/>
            <person name="Krizsan K."/>
            <person name="Foldi C."/>
            <person name="Dima B."/>
            <person name="Sanchez-Garcia M."/>
            <person name="Sanchez-Ramirez S."/>
            <person name="Szollosi G.J."/>
            <person name="Szarkandi J.G."/>
            <person name="Papp V."/>
            <person name="Albert L."/>
            <person name="Andreopoulos W."/>
            <person name="Angelini C."/>
            <person name="Antonin V."/>
            <person name="Barry K.W."/>
            <person name="Bougher N.L."/>
            <person name="Buchanan P."/>
            <person name="Buyck B."/>
            <person name="Bense V."/>
            <person name="Catcheside P."/>
            <person name="Chovatia M."/>
            <person name="Cooper J."/>
            <person name="Damon W."/>
            <person name="Desjardin D."/>
            <person name="Finy P."/>
            <person name="Geml J."/>
            <person name="Haridas S."/>
            <person name="Hughes K."/>
            <person name="Justo A."/>
            <person name="Karasinski D."/>
            <person name="Kautmanova I."/>
            <person name="Kiss B."/>
            <person name="Kocsube S."/>
            <person name="Kotiranta H."/>
            <person name="LaButti K.M."/>
            <person name="Lechner B.E."/>
            <person name="Liimatainen K."/>
            <person name="Lipzen A."/>
            <person name="Lukacs Z."/>
            <person name="Mihaltcheva S."/>
            <person name="Morgado L.N."/>
            <person name="Niskanen T."/>
            <person name="Noordeloos M.E."/>
            <person name="Ohm R.A."/>
            <person name="Ortiz-Santana B."/>
            <person name="Ovrebo C."/>
            <person name="Racz N."/>
            <person name="Riley R."/>
            <person name="Savchenko A."/>
            <person name="Shiryaev A."/>
            <person name="Soop K."/>
            <person name="Spirin V."/>
            <person name="Szebenyi C."/>
            <person name="Tomsovsky M."/>
            <person name="Tulloss R.E."/>
            <person name="Uehling J."/>
            <person name="Grigoriev I.V."/>
            <person name="Vagvolgyi C."/>
            <person name="Papp T."/>
            <person name="Martin F.M."/>
            <person name="Miettinen O."/>
            <person name="Hibbett D.S."/>
            <person name="Nagy L.G."/>
        </authorList>
    </citation>
    <scope>NUCLEOTIDE SEQUENCE [LARGE SCALE GENOMIC DNA]</scope>
    <source>
        <strain evidence="9 10">CBS 962.96</strain>
    </source>
</reference>
<protein>
    <submittedName>
        <fullName evidence="9">Uncharacterized protein</fullName>
    </submittedName>
</protein>
<evidence type="ECO:0000256" key="7">
    <source>
        <dbReference type="ARBA" id="ARBA00023163"/>
    </source>
</evidence>
<keyword evidence="4" id="KW-0963">Cytoplasm</keyword>
<dbReference type="InterPro" id="IPR013734">
    <property type="entry name" value="TF_Nrm1/Whi5"/>
</dbReference>
<accession>A0A4S8M948</accession>
<evidence type="ECO:0000313" key="9">
    <source>
        <dbReference type="EMBL" id="THU98651.1"/>
    </source>
</evidence>
<evidence type="ECO:0000256" key="6">
    <source>
        <dbReference type="ARBA" id="ARBA00023015"/>
    </source>
</evidence>
<evidence type="ECO:0000256" key="3">
    <source>
        <dbReference type="ARBA" id="ARBA00006922"/>
    </source>
</evidence>
<name>A0A4S8M948_DENBC</name>
<comment type="subcellular location">
    <subcellularLocation>
        <location evidence="2">Cytoplasm</location>
    </subcellularLocation>
    <subcellularLocation>
        <location evidence="1">Nucleus</location>
    </subcellularLocation>
</comment>
<dbReference type="GO" id="GO:0005634">
    <property type="term" value="C:nucleus"/>
    <property type="evidence" value="ECO:0007669"/>
    <property type="project" value="UniProtKB-SubCell"/>
</dbReference>
<keyword evidence="7" id="KW-0804">Transcription</keyword>
<evidence type="ECO:0000313" key="10">
    <source>
        <dbReference type="Proteomes" id="UP000297245"/>
    </source>
</evidence>
<dbReference type="Pfam" id="PF08528">
    <property type="entry name" value="Whi5"/>
    <property type="match status" value="1"/>
</dbReference>
<keyword evidence="10" id="KW-1185">Reference proteome</keyword>
<dbReference type="AlphaFoldDB" id="A0A4S8M948"/>
<comment type="similarity">
    <text evidence="3">Belongs to the WHI5/NRM1 family.</text>
</comment>
<proteinExistence type="inferred from homology"/>
<dbReference type="OrthoDB" id="2359117at2759"/>